<gene>
    <name evidence="1" type="primary">inhA_0</name>
    <name evidence="1" type="ORF">DBV05_g521</name>
</gene>
<sequence length="232" mass="24873">MLNSQGPVNFGVLLFPTFQALDVFGPLDALNILSLSHPINLALIAETLDPVNTAPISPSMNMFNSNFSESVLPTHTHDTAPPLDVLIVPGGLGTRAPISRLQPTLSYLESVFPDLCYLITVCTGAGLAARTGILDGLSATTNKRAWRETTALGPAVKWVPRARWVRSDESGGKVWSSSGVSAGVDATLAWMAEVFGEAVADEVAAVMEWTRVRAWWDDPWAGHYNLTGQTKG</sequence>
<dbReference type="Proteomes" id="UP000325902">
    <property type="component" value="Unassembled WGS sequence"/>
</dbReference>
<protein>
    <submittedName>
        <fullName evidence="1">Isonitrile hydratase</fullName>
    </submittedName>
</protein>
<dbReference type="Gene3D" id="3.40.50.880">
    <property type="match status" value="1"/>
</dbReference>
<dbReference type="AlphaFoldDB" id="A0A5N5DT24"/>
<dbReference type="PANTHER" id="PTHR43130:SF15">
    <property type="entry name" value="THIJ_PFPI FAMILY PROTEIN (AFU_ORTHOLOGUE AFUA_5G14240)"/>
    <property type="match status" value="1"/>
</dbReference>
<dbReference type="InterPro" id="IPR052158">
    <property type="entry name" value="INH-QAR"/>
</dbReference>
<dbReference type="SUPFAM" id="SSF52317">
    <property type="entry name" value="Class I glutamine amidotransferase-like"/>
    <property type="match status" value="1"/>
</dbReference>
<dbReference type="EMBL" id="VCHE01000002">
    <property type="protein sequence ID" value="KAB2580893.1"/>
    <property type="molecule type" value="Genomic_DNA"/>
</dbReference>
<evidence type="ECO:0000313" key="1">
    <source>
        <dbReference type="EMBL" id="KAB2580893.1"/>
    </source>
</evidence>
<accession>A0A5N5DT24</accession>
<dbReference type="InterPro" id="IPR029062">
    <property type="entry name" value="Class_I_gatase-like"/>
</dbReference>
<reference evidence="1 2" key="1">
    <citation type="journal article" date="2019" name="Sci. Rep.">
        <title>A multi-omics analysis of the grapevine pathogen Lasiodiplodia theobromae reveals that temperature affects the expression of virulence- and pathogenicity-related genes.</title>
        <authorList>
            <person name="Felix C."/>
            <person name="Meneses R."/>
            <person name="Goncalves M.F.M."/>
            <person name="Tilleman L."/>
            <person name="Duarte A.S."/>
            <person name="Jorrin-Novo J.V."/>
            <person name="Van de Peer Y."/>
            <person name="Deforce D."/>
            <person name="Van Nieuwerburgh F."/>
            <person name="Esteves A.C."/>
            <person name="Alves A."/>
        </authorList>
    </citation>
    <scope>NUCLEOTIDE SEQUENCE [LARGE SCALE GENOMIC DNA]</scope>
    <source>
        <strain evidence="1 2">LA-SOL3</strain>
    </source>
</reference>
<organism evidence="1 2">
    <name type="scientific">Lasiodiplodia theobromae</name>
    <dbReference type="NCBI Taxonomy" id="45133"/>
    <lineage>
        <taxon>Eukaryota</taxon>
        <taxon>Fungi</taxon>
        <taxon>Dikarya</taxon>
        <taxon>Ascomycota</taxon>
        <taxon>Pezizomycotina</taxon>
        <taxon>Dothideomycetes</taxon>
        <taxon>Dothideomycetes incertae sedis</taxon>
        <taxon>Botryosphaeriales</taxon>
        <taxon>Botryosphaeriaceae</taxon>
        <taxon>Lasiodiplodia</taxon>
    </lineage>
</organism>
<dbReference type="CDD" id="cd03139">
    <property type="entry name" value="GATase1_PfpI_2"/>
    <property type="match status" value="1"/>
</dbReference>
<keyword evidence="2" id="KW-1185">Reference proteome</keyword>
<dbReference type="PANTHER" id="PTHR43130">
    <property type="entry name" value="ARAC-FAMILY TRANSCRIPTIONAL REGULATOR"/>
    <property type="match status" value="1"/>
</dbReference>
<dbReference type="OrthoDB" id="543156at2759"/>
<evidence type="ECO:0000313" key="2">
    <source>
        <dbReference type="Proteomes" id="UP000325902"/>
    </source>
</evidence>
<comment type="caution">
    <text evidence="1">The sequence shown here is derived from an EMBL/GenBank/DDBJ whole genome shotgun (WGS) entry which is preliminary data.</text>
</comment>
<name>A0A5N5DT24_9PEZI</name>
<proteinExistence type="predicted"/>